<dbReference type="RefSeq" id="WP_251610361.1">
    <property type="nucleotide sequence ID" value="NZ_JAMQJY010000002.1"/>
</dbReference>
<comment type="function">
    <text evidence="9 10">Fluoride-specific ion channel. Important for reducing fluoride concentration in the cell, thus reducing its toxicity.</text>
</comment>
<evidence type="ECO:0000256" key="7">
    <source>
        <dbReference type="ARBA" id="ARBA00035120"/>
    </source>
</evidence>
<evidence type="ECO:0000256" key="8">
    <source>
        <dbReference type="ARBA" id="ARBA00035585"/>
    </source>
</evidence>
<comment type="activity regulation">
    <text evidence="10">Na(+) is not transported, but it plays an essential structural role and its presence is essential for fluoride channel function.</text>
</comment>
<evidence type="ECO:0000256" key="6">
    <source>
        <dbReference type="ARBA" id="ARBA00023303"/>
    </source>
</evidence>
<evidence type="ECO:0000256" key="2">
    <source>
        <dbReference type="ARBA" id="ARBA00022475"/>
    </source>
</evidence>
<feature type="binding site" evidence="10">
    <location>
        <position position="73"/>
    </location>
    <ligand>
        <name>Na(+)</name>
        <dbReference type="ChEBI" id="CHEBI:29101"/>
        <note>structural</note>
    </ligand>
</feature>
<accession>A0ABT0XP31</accession>
<keyword evidence="3 10" id="KW-0812">Transmembrane</keyword>
<evidence type="ECO:0000256" key="4">
    <source>
        <dbReference type="ARBA" id="ARBA00022989"/>
    </source>
</evidence>
<evidence type="ECO:0000256" key="5">
    <source>
        <dbReference type="ARBA" id="ARBA00023136"/>
    </source>
</evidence>
<evidence type="ECO:0000256" key="1">
    <source>
        <dbReference type="ARBA" id="ARBA00004651"/>
    </source>
</evidence>
<evidence type="ECO:0000313" key="11">
    <source>
        <dbReference type="EMBL" id="MCM2677022.1"/>
    </source>
</evidence>
<feature type="transmembrane region" description="Helical" evidence="10">
    <location>
        <begin position="32"/>
        <end position="55"/>
    </location>
</feature>
<proteinExistence type="inferred from homology"/>
<dbReference type="Proteomes" id="UP001203665">
    <property type="component" value="Unassembled WGS sequence"/>
</dbReference>
<reference evidence="11" key="1">
    <citation type="submission" date="2022-06" db="EMBL/GenBank/DDBJ databases">
        <title>Alkalicoccobacillus porphyridii sp. nov., isolated from a marine red alga, Porphyridium purpureum and reclassification of Shouchella plakortidis and Shouchella gibsonii as Alkalicoccobacillus plakortidis comb. nov. and Alkalicoccobacillus gibsonii comb. nov.</title>
        <authorList>
            <person name="Kim K.H."/>
            <person name="Lee J.K."/>
            <person name="Han D.M."/>
            <person name="Baek J.H."/>
            <person name="Jeon C.O."/>
        </authorList>
    </citation>
    <scope>NUCLEOTIDE SEQUENCE</scope>
    <source>
        <strain evidence="11">DSM 19153</strain>
    </source>
</reference>
<feature type="transmembrane region" description="Helical" evidence="10">
    <location>
        <begin position="62"/>
        <end position="83"/>
    </location>
</feature>
<keyword evidence="12" id="KW-1185">Reference proteome</keyword>
<sequence>MHWKIAAAVSVGGAIGTCLRYAINTMITTESWFNATLIVNCSGSFLLGMISGWFLASSKREWIRLGLGTGLCGGYTTMSTFAGESVRFATETGGHLAPYLFLSLAGGLIAAAVGFLTGKTLGERRCPQ</sequence>
<dbReference type="HAMAP" id="MF_00454">
    <property type="entry name" value="FluC"/>
    <property type="match status" value="1"/>
</dbReference>
<keyword evidence="10" id="KW-0813">Transport</keyword>
<name>A0ABT0XP31_9BACI</name>
<keyword evidence="10" id="KW-0406">Ion transport</keyword>
<keyword evidence="10" id="KW-0915">Sodium</keyword>
<dbReference type="InterPro" id="IPR003691">
    <property type="entry name" value="FluC"/>
</dbReference>
<evidence type="ECO:0000256" key="9">
    <source>
        <dbReference type="ARBA" id="ARBA00049940"/>
    </source>
</evidence>
<keyword evidence="2 10" id="KW-1003">Cell membrane</keyword>
<evidence type="ECO:0000256" key="10">
    <source>
        <dbReference type="HAMAP-Rule" id="MF_00454"/>
    </source>
</evidence>
<keyword evidence="5 10" id="KW-0472">Membrane</keyword>
<comment type="similarity">
    <text evidence="7 10">Belongs to the fluoride channel Fluc/FEX (TC 1.A.43) family.</text>
</comment>
<comment type="caution">
    <text evidence="11">The sequence shown here is derived from an EMBL/GenBank/DDBJ whole genome shotgun (WGS) entry which is preliminary data.</text>
</comment>
<keyword evidence="4 10" id="KW-1133">Transmembrane helix</keyword>
<feature type="binding site" evidence="10">
    <location>
        <position position="76"/>
    </location>
    <ligand>
        <name>Na(+)</name>
        <dbReference type="ChEBI" id="CHEBI:29101"/>
        <note>structural</note>
    </ligand>
</feature>
<comment type="subcellular location">
    <subcellularLocation>
        <location evidence="1 10">Cell membrane</location>
        <topology evidence="1 10">Multi-pass membrane protein</topology>
    </subcellularLocation>
</comment>
<comment type="catalytic activity">
    <reaction evidence="8">
        <text>fluoride(in) = fluoride(out)</text>
        <dbReference type="Rhea" id="RHEA:76159"/>
        <dbReference type="ChEBI" id="CHEBI:17051"/>
    </reaction>
    <physiologicalReaction direction="left-to-right" evidence="8">
        <dbReference type="Rhea" id="RHEA:76160"/>
    </physiologicalReaction>
</comment>
<organism evidence="11 12">
    <name type="scientific">Alkalicoccobacillus plakortidis</name>
    <dbReference type="NCBI Taxonomy" id="444060"/>
    <lineage>
        <taxon>Bacteria</taxon>
        <taxon>Bacillati</taxon>
        <taxon>Bacillota</taxon>
        <taxon>Bacilli</taxon>
        <taxon>Bacillales</taxon>
        <taxon>Bacillaceae</taxon>
        <taxon>Alkalicoccobacillus</taxon>
    </lineage>
</organism>
<evidence type="ECO:0000313" key="12">
    <source>
        <dbReference type="Proteomes" id="UP001203665"/>
    </source>
</evidence>
<evidence type="ECO:0000256" key="3">
    <source>
        <dbReference type="ARBA" id="ARBA00022692"/>
    </source>
</evidence>
<dbReference type="Pfam" id="PF02537">
    <property type="entry name" value="CRCB"/>
    <property type="match status" value="1"/>
</dbReference>
<protein>
    <recommendedName>
        <fullName evidence="10">Fluoride-specific ion channel FluC</fullName>
    </recommendedName>
</protein>
<feature type="transmembrane region" description="Helical" evidence="10">
    <location>
        <begin position="95"/>
        <end position="116"/>
    </location>
</feature>
<keyword evidence="10" id="KW-0479">Metal-binding</keyword>
<gene>
    <name evidence="10" type="primary">fluC</name>
    <name evidence="10" type="synonym">crcB</name>
    <name evidence="11" type="ORF">NDM98_17290</name>
</gene>
<keyword evidence="6 10" id="KW-0407">Ion channel</keyword>
<dbReference type="EMBL" id="JAMQJY010000002">
    <property type="protein sequence ID" value="MCM2677022.1"/>
    <property type="molecule type" value="Genomic_DNA"/>
</dbReference>